<gene>
    <name evidence="2" type="ORF">GWI33_016393</name>
</gene>
<organism evidence="2 3">
    <name type="scientific">Rhynchophorus ferrugineus</name>
    <name type="common">Red palm weevil</name>
    <name type="synonym">Curculio ferrugineus</name>
    <dbReference type="NCBI Taxonomy" id="354439"/>
    <lineage>
        <taxon>Eukaryota</taxon>
        <taxon>Metazoa</taxon>
        <taxon>Ecdysozoa</taxon>
        <taxon>Arthropoda</taxon>
        <taxon>Hexapoda</taxon>
        <taxon>Insecta</taxon>
        <taxon>Pterygota</taxon>
        <taxon>Neoptera</taxon>
        <taxon>Endopterygota</taxon>
        <taxon>Coleoptera</taxon>
        <taxon>Polyphaga</taxon>
        <taxon>Cucujiformia</taxon>
        <taxon>Curculionidae</taxon>
        <taxon>Dryophthorinae</taxon>
        <taxon>Rhynchophorus</taxon>
    </lineage>
</organism>
<feature type="region of interest" description="Disordered" evidence="1">
    <location>
        <begin position="42"/>
        <end position="81"/>
    </location>
</feature>
<dbReference type="AlphaFoldDB" id="A0A834IBA1"/>
<name>A0A834IBA1_RHYFE</name>
<comment type="caution">
    <text evidence="2">The sequence shown here is derived from an EMBL/GenBank/DDBJ whole genome shotgun (WGS) entry which is preliminary data.</text>
</comment>
<feature type="compositionally biased region" description="Basic and acidic residues" evidence="1">
    <location>
        <begin position="44"/>
        <end position="73"/>
    </location>
</feature>
<evidence type="ECO:0000256" key="1">
    <source>
        <dbReference type="SAM" id="MobiDB-lite"/>
    </source>
</evidence>
<evidence type="ECO:0000313" key="3">
    <source>
        <dbReference type="Proteomes" id="UP000625711"/>
    </source>
</evidence>
<dbReference type="Proteomes" id="UP000625711">
    <property type="component" value="Unassembled WGS sequence"/>
</dbReference>
<dbReference type="EMBL" id="JAACXV010014073">
    <property type="protein sequence ID" value="KAF7270672.1"/>
    <property type="molecule type" value="Genomic_DNA"/>
</dbReference>
<proteinExistence type="predicted"/>
<sequence>MGLFLVGDVDRRLDEKPPRFSGVLKFFCVRLGFLSKTKRPNKIRTIDLEPQKKNRPKENQRKKSNDKQHKSTDQDGISAVIPNGYRRSHLWEVFDIPGQFSVARNISKTPSSVPPDLEITANDQPAFWSARPATEKPLNGHWTPRLFFA</sequence>
<protein>
    <submittedName>
        <fullName evidence="2">Uncharacterized protein</fullName>
    </submittedName>
</protein>
<evidence type="ECO:0000313" key="2">
    <source>
        <dbReference type="EMBL" id="KAF7270672.1"/>
    </source>
</evidence>
<accession>A0A834IBA1</accession>
<keyword evidence="3" id="KW-1185">Reference proteome</keyword>
<reference evidence="2" key="1">
    <citation type="submission" date="2020-08" db="EMBL/GenBank/DDBJ databases">
        <title>Genome sequencing and assembly of the red palm weevil Rhynchophorus ferrugineus.</title>
        <authorList>
            <person name="Dias G.B."/>
            <person name="Bergman C.M."/>
            <person name="Manee M."/>
        </authorList>
    </citation>
    <scope>NUCLEOTIDE SEQUENCE</scope>
    <source>
        <strain evidence="2">AA-2017</strain>
        <tissue evidence="2">Whole larva</tissue>
    </source>
</reference>